<evidence type="ECO:0000256" key="1">
    <source>
        <dbReference type="ARBA" id="ARBA00009369"/>
    </source>
</evidence>
<comment type="similarity">
    <text evidence="1">Belongs to the MreC family.</text>
</comment>
<gene>
    <name evidence="8" type="ORF">D1832_05940</name>
</gene>
<reference evidence="8 9" key="1">
    <citation type="submission" date="2018-08" db="EMBL/GenBank/DDBJ databases">
        <title>Whole genome sequence analysis of Dermacoccus abyssi bacteria isolated from Deep Mariana trench Micromonospora spp reveals genes involved in the environmental adaptation and production of secondary metabolites.</title>
        <authorList>
            <person name="Abdel-Mageed W.M."/>
            <person name="Lehri B."/>
            <person name="Nouioui I."/>
            <person name="Goodfellow I."/>
            <person name="Jaspars M."/>
            <person name="Karlyshev A."/>
        </authorList>
    </citation>
    <scope>NUCLEOTIDE SEQUENCE [LARGE SCALE GENOMIC DNA]</scope>
    <source>
        <strain evidence="8 9">MT1.1</strain>
    </source>
</reference>
<proteinExistence type="inferred from homology"/>
<keyword evidence="5" id="KW-0175">Coiled coil</keyword>
<evidence type="ECO:0000256" key="2">
    <source>
        <dbReference type="ARBA" id="ARBA00013855"/>
    </source>
</evidence>
<evidence type="ECO:0000259" key="7">
    <source>
        <dbReference type="Pfam" id="PF04085"/>
    </source>
</evidence>
<evidence type="ECO:0000256" key="5">
    <source>
        <dbReference type="SAM" id="Coils"/>
    </source>
</evidence>
<evidence type="ECO:0000256" key="4">
    <source>
        <dbReference type="ARBA" id="ARBA00032089"/>
    </source>
</evidence>
<dbReference type="EMBL" id="QWLM01000005">
    <property type="protein sequence ID" value="RHW46367.1"/>
    <property type="molecule type" value="Genomic_DNA"/>
</dbReference>
<organism evidence="8 9">
    <name type="scientific">Dermacoccus abyssi</name>
    <dbReference type="NCBI Taxonomy" id="322596"/>
    <lineage>
        <taxon>Bacteria</taxon>
        <taxon>Bacillati</taxon>
        <taxon>Actinomycetota</taxon>
        <taxon>Actinomycetes</taxon>
        <taxon>Micrococcales</taxon>
        <taxon>Dermacoccaceae</taxon>
        <taxon>Dermacoccus</taxon>
    </lineage>
</organism>
<protein>
    <recommendedName>
        <fullName evidence="2">Cell shape-determining protein MreC</fullName>
    </recommendedName>
    <alternativeName>
        <fullName evidence="4">Cell shape protein MreC</fullName>
    </alternativeName>
</protein>
<comment type="caution">
    <text evidence="8">The sequence shown here is derived from an EMBL/GenBank/DDBJ whole genome shotgun (WGS) entry which is preliminary data.</text>
</comment>
<dbReference type="PANTHER" id="PTHR34138">
    <property type="entry name" value="CELL SHAPE-DETERMINING PROTEIN MREC"/>
    <property type="match status" value="1"/>
</dbReference>
<evidence type="ECO:0000256" key="6">
    <source>
        <dbReference type="SAM" id="Phobius"/>
    </source>
</evidence>
<dbReference type="GO" id="GO:0005886">
    <property type="term" value="C:plasma membrane"/>
    <property type="evidence" value="ECO:0007669"/>
    <property type="project" value="TreeGrafter"/>
</dbReference>
<accession>A0A417Z6Z6</accession>
<sequence>MRRGSSSDAVAAVAGGALRRDSGASAAVAAPGRGTRSRARRRRIGVAVLLVIALVVNLVPPVRDGVSSLLSRGVTSLVSSLTGRDAEVKRLTKENLAASERARSAEERLAAVEESATLSERFGGGKHDVVVGHAVAFTPAPSTGSERKVELDIGSRDGISLSQAVVGDRGLVGRITAVRADSSTVTLLADPSSVVGARVERTRSLARLSGSAPAGVAKRSGSEVSLVVAGGGSVRIGDTVVTAGSPNGFPYPAGIPLGKVSRVEADHGQAERNAVVRPFVDPGALEVVGVLVPQENH</sequence>
<dbReference type="Gene3D" id="2.40.10.340">
    <property type="entry name" value="Rod shape-determining protein MreC, domain 1"/>
    <property type="match status" value="1"/>
</dbReference>
<feature type="coiled-coil region" evidence="5">
    <location>
        <begin position="88"/>
        <end position="115"/>
    </location>
</feature>
<dbReference type="Pfam" id="PF04085">
    <property type="entry name" value="MreC"/>
    <property type="match status" value="1"/>
</dbReference>
<dbReference type="PANTHER" id="PTHR34138:SF1">
    <property type="entry name" value="CELL SHAPE-DETERMINING PROTEIN MREC"/>
    <property type="match status" value="1"/>
</dbReference>
<keyword evidence="6" id="KW-1133">Transmembrane helix</keyword>
<dbReference type="InterPro" id="IPR042175">
    <property type="entry name" value="Cell/Rod_MreC_2"/>
</dbReference>
<feature type="domain" description="Rod shape-determining protein MreC beta-barrel core" evidence="7">
    <location>
        <begin position="145"/>
        <end position="291"/>
    </location>
</feature>
<dbReference type="InterPro" id="IPR055342">
    <property type="entry name" value="MreC_beta-barrel_core"/>
</dbReference>
<dbReference type="Proteomes" id="UP000285376">
    <property type="component" value="Unassembled WGS sequence"/>
</dbReference>
<name>A0A417Z6Z6_9MICO</name>
<keyword evidence="3" id="KW-0133">Cell shape</keyword>
<dbReference type="Gene3D" id="2.40.10.350">
    <property type="entry name" value="Rod shape-determining protein MreC, domain 2"/>
    <property type="match status" value="1"/>
</dbReference>
<dbReference type="AlphaFoldDB" id="A0A417Z6Z6"/>
<evidence type="ECO:0000313" key="9">
    <source>
        <dbReference type="Proteomes" id="UP000285376"/>
    </source>
</evidence>
<evidence type="ECO:0000313" key="8">
    <source>
        <dbReference type="EMBL" id="RHW46367.1"/>
    </source>
</evidence>
<evidence type="ECO:0000256" key="3">
    <source>
        <dbReference type="ARBA" id="ARBA00022960"/>
    </source>
</evidence>
<dbReference type="InterPro" id="IPR007221">
    <property type="entry name" value="MreC"/>
</dbReference>
<keyword evidence="6" id="KW-0812">Transmembrane</keyword>
<dbReference type="GO" id="GO:0008360">
    <property type="term" value="P:regulation of cell shape"/>
    <property type="evidence" value="ECO:0007669"/>
    <property type="project" value="UniProtKB-KW"/>
</dbReference>
<dbReference type="InterPro" id="IPR042177">
    <property type="entry name" value="Cell/Rod_1"/>
</dbReference>
<keyword evidence="6" id="KW-0472">Membrane</keyword>
<feature type="transmembrane region" description="Helical" evidence="6">
    <location>
        <begin position="44"/>
        <end position="62"/>
    </location>
</feature>